<dbReference type="PROSITE" id="PS51918">
    <property type="entry name" value="RADICAL_SAM"/>
    <property type="match status" value="1"/>
</dbReference>
<dbReference type="InterPro" id="IPR058240">
    <property type="entry name" value="rSAM_sf"/>
</dbReference>
<accession>A0A930YVT7</accession>
<dbReference type="GO" id="GO:0006779">
    <property type="term" value="P:porphyrin-containing compound biosynthetic process"/>
    <property type="evidence" value="ECO:0007669"/>
    <property type="project" value="InterPro"/>
</dbReference>
<dbReference type="GO" id="GO:0051539">
    <property type="term" value="F:4 iron, 4 sulfur cluster binding"/>
    <property type="evidence" value="ECO:0007669"/>
    <property type="project" value="UniProtKB-UniRule"/>
</dbReference>
<dbReference type="SFLD" id="SFLDF00288">
    <property type="entry name" value="HemN-like__clustered_with_nucl"/>
    <property type="match status" value="1"/>
</dbReference>
<dbReference type="Pfam" id="PF06969">
    <property type="entry name" value="HemN_C"/>
    <property type="match status" value="1"/>
</dbReference>
<dbReference type="SFLD" id="SFLDS00029">
    <property type="entry name" value="Radical_SAM"/>
    <property type="match status" value="1"/>
</dbReference>
<keyword evidence="2" id="KW-0004">4Fe-4S</keyword>
<dbReference type="Proteomes" id="UP000694480">
    <property type="component" value="Unassembled WGS sequence"/>
</dbReference>
<keyword evidence="2" id="KW-0143">Chaperone</keyword>
<dbReference type="InterPro" id="IPR010723">
    <property type="entry name" value="HemN_C"/>
</dbReference>
<dbReference type="InterPro" id="IPR034505">
    <property type="entry name" value="Coproporphyrinogen-III_oxidase"/>
</dbReference>
<keyword evidence="2" id="KW-0411">Iron-sulfur</keyword>
<comment type="similarity">
    <text evidence="1">Belongs to the anaerobic coproporphyrinogen-III oxidase family. HemW subfamily.</text>
</comment>
<dbReference type="SUPFAM" id="SSF102114">
    <property type="entry name" value="Radical SAM enzymes"/>
    <property type="match status" value="1"/>
</dbReference>
<dbReference type="PANTHER" id="PTHR13932:SF5">
    <property type="entry name" value="RADICAL S-ADENOSYL METHIONINE DOMAIN-CONTAINING PROTEIN 1, MITOCHONDRIAL"/>
    <property type="match status" value="1"/>
</dbReference>
<name>A0A930YVT7_9FLAO</name>
<comment type="function">
    <text evidence="2">Probably acts as a heme chaperone, transferring heme to an unknown acceptor. Binds one molecule of heme per monomer, possibly covalently. Binds 1 [4Fe-4S] cluster. The cluster is coordinated with 3 cysteines and an exchangeable S-adenosyl-L-methionine.</text>
</comment>
<comment type="caution">
    <text evidence="4">The sequence shown here is derived from an EMBL/GenBank/DDBJ whole genome shotgun (WGS) entry which is preliminary data.</text>
</comment>
<dbReference type="SFLD" id="SFLDG01082">
    <property type="entry name" value="B12-binding_domain_containing"/>
    <property type="match status" value="1"/>
</dbReference>
<dbReference type="Gene3D" id="3.80.30.20">
    <property type="entry name" value="tm_1862 like domain"/>
    <property type="match status" value="1"/>
</dbReference>
<protein>
    <recommendedName>
        <fullName evidence="2">Heme chaperone HemW</fullName>
    </recommendedName>
</protein>
<keyword evidence="2" id="KW-0479">Metal-binding</keyword>
<dbReference type="NCBIfam" id="TIGR00539">
    <property type="entry name" value="hemN_rel"/>
    <property type="match status" value="1"/>
</dbReference>
<evidence type="ECO:0000313" key="4">
    <source>
        <dbReference type="EMBL" id="MBF5027243.1"/>
    </source>
</evidence>
<evidence type="ECO:0000256" key="2">
    <source>
        <dbReference type="RuleBase" id="RU364116"/>
    </source>
</evidence>
<dbReference type="RefSeq" id="WP_194739173.1">
    <property type="nucleotide sequence ID" value="NZ_JADKYY010000005.1"/>
</dbReference>
<dbReference type="PANTHER" id="PTHR13932">
    <property type="entry name" value="COPROPORPHYRINIGEN III OXIDASE"/>
    <property type="match status" value="1"/>
</dbReference>
<keyword evidence="5" id="KW-1185">Reference proteome</keyword>
<keyword evidence="2" id="KW-0949">S-adenosyl-L-methionine</keyword>
<dbReference type="GO" id="GO:0004109">
    <property type="term" value="F:coproporphyrinogen oxidase activity"/>
    <property type="evidence" value="ECO:0007669"/>
    <property type="project" value="InterPro"/>
</dbReference>
<keyword evidence="2" id="KW-0408">Iron</keyword>
<dbReference type="SMART" id="SM00729">
    <property type="entry name" value="Elp3"/>
    <property type="match status" value="1"/>
</dbReference>
<dbReference type="GO" id="GO:0005737">
    <property type="term" value="C:cytoplasm"/>
    <property type="evidence" value="ECO:0007669"/>
    <property type="project" value="UniProtKB-SubCell"/>
</dbReference>
<sequence>MLYFHIPFCAQKCSYCNFHFSTSLQQMEPMVQGLISELEQRRDELENPHIETLYFGGGTPSLLSSKDLGRIVDAVEKQYVLDSHLEFTLEANPDDLSAGYLRELKEIGVNRLSVGTQSFFEKDLRLMNRAHSASQAEDSIKRAQDMGITNISLDLIYGSPGTELGEWRKNLEKAVALGVVHISSYAMTVEPRTALHHWVETGKVPAPEEKVQAQAFDYVHEYLSSQGFEHYEISNFALPGKRSRHNAAYWGSRPYLGIGPSAHSFDGGRKRSWNIANNALYLKHLHEPAVRMESEILSDSERYNERIMVGLRTLEGVDVRTLAPLLNESMEAHFKRESEKKLQQGLLVAKGHFLSVPVAHWFLSDGIASDLFYLET</sequence>
<dbReference type="AlphaFoldDB" id="A0A930YVT7"/>
<dbReference type="GO" id="GO:0046872">
    <property type="term" value="F:metal ion binding"/>
    <property type="evidence" value="ECO:0007669"/>
    <property type="project" value="UniProtKB-UniRule"/>
</dbReference>
<keyword evidence="2" id="KW-0963">Cytoplasm</keyword>
<dbReference type="EMBL" id="JADKYY010000005">
    <property type="protein sequence ID" value="MBF5027243.1"/>
    <property type="molecule type" value="Genomic_DNA"/>
</dbReference>
<comment type="subcellular location">
    <subcellularLocation>
        <location evidence="2">Cytoplasm</location>
    </subcellularLocation>
</comment>
<evidence type="ECO:0000313" key="5">
    <source>
        <dbReference type="Proteomes" id="UP000694480"/>
    </source>
</evidence>
<dbReference type="InterPro" id="IPR004559">
    <property type="entry name" value="HemW-like"/>
</dbReference>
<gene>
    <name evidence="4" type="primary">hemW</name>
    <name evidence="4" type="ORF">IC612_05470</name>
</gene>
<dbReference type="Pfam" id="PF04055">
    <property type="entry name" value="Radical_SAM"/>
    <property type="match status" value="1"/>
</dbReference>
<dbReference type="CDD" id="cd01335">
    <property type="entry name" value="Radical_SAM"/>
    <property type="match status" value="1"/>
</dbReference>
<reference evidence="4" key="1">
    <citation type="submission" date="2020-11" db="EMBL/GenBank/DDBJ databases">
        <title>Genome seq and assembly of Planobacterium sp.</title>
        <authorList>
            <person name="Chhetri G."/>
        </authorList>
    </citation>
    <scope>NUCLEOTIDE SEQUENCE</scope>
    <source>
        <strain evidence="4">GCR5</strain>
    </source>
</reference>
<dbReference type="InterPro" id="IPR006638">
    <property type="entry name" value="Elp3/MiaA/NifB-like_rSAM"/>
</dbReference>
<dbReference type="InterPro" id="IPR007197">
    <property type="entry name" value="rSAM"/>
</dbReference>
<evidence type="ECO:0000259" key="3">
    <source>
        <dbReference type="PROSITE" id="PS51918"/>
    </source>
</evidence>
<organism evidence="4 5">
    <name type="scientific">Planobacterium oryzisoli</name>
    <dbReference type="NCBI Taxonomy" id="2771435"/>
    <lineage>
        <taxon>Bacteria</taxon>
        <taxon>Pseudomonadati</taxon>
        <taxon>Bacteroidota</taxon>
        <taxon>Flavobacteriia</taxon>
        <taxon>Flavobacteriales</taxon>
        <taxon>Weeksellaceae</taxon>
        <taxon>Chryseobacterium group</taxon>
        <taxon>Chryseobacterium</taxon>
    </lineage>
</organism>
<dbReference type="SFLD" id="SFLDG01065">
    <property type="entry name" value="anaerobic_coproporphyrinogen-I"/>
    <property type="match status" value="1"/>
</dbReference>
<keyword evidence="2" id="KW-0349">Heme</keyword>
<feature type="domain" description="Radical SAM core" evidence="3">
    <location>
        <begin position="1"/>
        <end position="229"/>
    </location>
</feature>
<dbReference type="SFLD" id="SFLDF00562">
    <property type="entry name" value="HemN-like__clustered_with_heat"/>
    <property type="match status" value="1"/>
</dbReference>
<dbReference type="InterPro" id="IPR023404">
    <property type="entry name" value="rSAM_horseshoe"/>
</dbReference>
<evidence type="ECO:0000256" key="1">
    <source>
        <dbReference type="ARBA" id="ARBA00006100"/>
    </source>
</evidence>
<proteinExistence type="inferred from homology"/>